<keyword evidence="1" id="KW-0812">Transmembrane</keyword>
<dbReference type="Proteomes" id="UP000003688">
    <property type="component" value="Unassembled WGS sequence"/>
</dbReference>
<sequence length="103" mass="11796">MRPCNCPAKFAESYSFIYGFFVLTLIAIRPAWQGNYMFNIREPPITHTLSNPIPPAHFTGQRLLSPPLNLQFSPTLTTSSRSGSFFPFEFKNLNDRGQYNFIT</sequence>
<evidence type="ECO:0000256" key="1">
    <source>
        <dbReference type="SAM" id="Phobius"/>
    </source>
</evidence>
<name>B9XPC6_PEDPL</name>
<evidence type="ECO:0000313" key="3">
    <source>
        <dbReference type="Proteomes" id="UP000003688"/>
    </source>
</evidence>
<proteinExistence type="predicted"/>
<dbReference type="STRING" id="320771.Cflav_PD0994"/>
<keyword evidence="1" id="KW-1133">Transmembrane helix</keyword>
<comment type="caution">
    <text evidence="2">The sequence shown here is derived from an EMBL/GenBank/DDBJ whole genome shotgun (WGS) entry which is preliminary data.</text>
</comment>
<keyword evidence="3" id="KW-1185">Reference proteome</keyword>
<keyword evidence="1" id="KW-0472">Membrane</keyword>
<organism evidence="2 3">
    <name type="scientific">Pedosphaera parvula (strain Ellin514)</name>
    <dbReference type="NCBI Taxonomy" id="320771"/>
    <lineage>
        <taxon>Bacteria</taxon>
        <taxon>Pseudomonadati</taxon>
        <taxon>Verrucomicrobiota</taxon>
        <taxon>Pedosphaerae</taxon>
        <taxon>Pedosphaerales</taxon>
        <taxon>Pedosphaeraceae</taxon>
        <taxon>Pedosphaera</taxon>
    </lineage>
</organism>
<reference evidence="2 3" key="1">
    <citation type="journal article" date="2011" name="J. Bacteriol.">
        <title>Genome sequence of 'Pedosphaera parvula' Ellin514, an aerobic Verrucomicrobial isolate from pasture soil.</title>
        <authorList>
            <person name="Kant R."/>
            <person name="van Passel M.W."/>
            <person name="Sangwan P."/>
            <person name="Palva A."/>
            <person name="Lucas S."/>
            <person name="Copeland A."/>
            <person name="Lapidus A."/>
            <person name="Glavina Del Rio T."/>
            <person name="Dalin E."/>
            <person name="Tice H."/>
            <person name="Bruce D."/>
            <person name="Goodwin L."/>
            <person name="Pitluck S."/>
            <person name="Chertkov O."/>
            <person name="Larimer F.W."/>
            <person name="Land M.L."/>
            <person name="Hauser L."/>
            <person name="Brettin T.S."/>
            <person name="Detter J.C."/>
            <person name="Han S."/>
            <person name="de Vos W.M."/>
            <person name="Janssen P.H."/>
            <person name="Smidt H."/>
        </authorList>
    </citation>
    <scope>NUCLEOTIDE SEQUENCE [LARGE SCALE GENOMIC DNA]</scope>
    <source>
        <strain evidence="2 3">Ellin514</strain>
    </source>
</reference>
<gene>
    <name evidence="2" type="ORF">Cflav_PD0994</name>
</gene>
<evidence type="ECO:0000313" key="2">
    <source>
        <dbReference type="EMBL" id="EEF58266.1"/>
    </source>
</evidence>
<accession>B9XPC6</accession>
<protein>
    <submittedName>
        <fullName evidence="2">Uncharacterized protein</fullName>
    </submittedName>
</protein>
<dbReference type="EMBL" id="ABOX02000046">
    <property type="protein sequence ID" value="EEF58266.1"/>
    <property type="molecule type" value="Genomic_DNA"/>
</dbReference>
<dbReference type="AlphaFoldDB" id="B9XPC6"/>
<feature type="transmembrane region" description="Helical" evidence="1">
    <location>
        <begin position="15"/>
        <end position="32"/>
    </location>
</feature>